<dbReference type="Ensembl" id="ENSECRT00000001237.1">
    <property type="protein sequence ID" value="ENSECRP00000001214.1"/>
    <property type="gene ID" value="ENSECRG00000000837.1"/>
</dbReference>
<sequence length="116" mass="13470">LGLLPTSGFSCCSLSADDRPPQLSNVQIYFTEFNQPCTLTCIISDFYPKDINVTWMRRHKETQRTDMAESENWKATSEFTPQTLNDLEEMEFICRVEHKTLNDMCKHFIKIKIAEG</sequence>
<dbReference type="AlphaFoldDB" id="A0A8C4RDX8"/>
<dbReference type="InterPro" id="IPR013783">
    <property type="entry name" value="Ig-like_fold"/>
</dbReference>
<dbReference type="PROSITE" id="PS50835">
    <property type="entry name" value="IG_LIKE"/>
    <property type="match status" value="1"/>
</dbReference>
<reference evidence="3" key="3">
    <citation type="submission" date="2025-09" db="UniProtKB">
        <authorList>
            <consortium name="Ensembl"/>
        </authorList>
    </citation>
    <scope>IDENTIFICATION</scope>
</reference>
<keyword evidence="1" id="KW-0393">Immunoglobulin domain</keyword>
<keyword evidence="4" id="KW-1185">Reference proteome</keyword>
<dbReference type="InterPro" id="IPR036179">
    <property type="entry name" value="Ig-like_dom_sf"/>
</dbReference>
<dbReference type="Gene3D" id="2.60.40.10">
    <property type="entry name" value="Immunoglobulins"/>
    <property type="match status" value="1"/>
</dbReference>
<evidence type="ECO:0000259" key="2">
    <source>
        <dbReference type="PROSITE" id="PS50835"/>
    </source>
</evidence>
<proteinExistence type="predicted"/>
<evidence type="ECO:0000313" key="3">
    <source>
        <dbReference type="Ensembl" id="ENSECRP00000001214.1"/>
    </source>
</evidence>
<dbReference type="GeneTree" id="ENSGT00980000202179"/>
<name>A0A8C4RDX8_ERPCA</name>
<feature type="domain" description="Ig-like" evidence="2">
    <location>
        <begin position="21"/>
        <end position="98"/>
    </location>
</feature>
<dbReference type="InterPro" id="IPR003597">
    <property type="entry name" value="Ig_C1-set"/>
</dbReference>
<dbReference type="InterPro" id="IPR007110">
    <property type="entry name" value="Ig-like_dom"/>
</dbReference>
<dbReference type="SUPFAM" id="SSF48726">
    <property type="entry name" value="Immunoglobulin"/>
    <property type="match status" value="1"/>
</dbReference>
<dbReference type="Proteomes" id="UP000694620">
    <property type="component" value="Chromosome 1"/>
</dbReference>
<reference evidence="3" key="1">
    <citation type="submission" date="2021-06" db="EMBL/GenBank/DDBJ databases">
        <authorList>
            <consortium name="Wellcome Sanger Institute Data Sharing"/>
        </authorList>
    </citation>
    <scope>NUCLEOTIDE SEQUENCE [LARGE SCALE GENOMIC DNA]</scope>
</reference>
<protein>
    <recommendedName>
        <fullName evidence="2">Ig-like domain-containing protein</fullName>
    </recommendedName>
</protein>
<organism evidence="3 4">
    <name type="scientific">Erpetoichthys calabaricus</name>
    <name type="common">Rope fish</name>
    <name type="synonym">Calamoichthys calabaricus</name>
    <dbReference type="NCBI Taxonomy" id="27687"/>
    <lineage>
        <taxon>Eukaryota</taxon>
        <taxon>Metazoa</taxon>
        <taxon>Chordata</taxon>
        <taxon>Craniata</taxon>
        <taxon>Vertebrata</taxon>
        <taxon>Euteleostomi</taxon>
        <taxon>Actinopterygii</taxon>
        <taxon>Polypteriformes</taxon>
        <taxon>Polypteridae</taxon>
        <taxon>Erpetoichthys</taxon>
    </lineage>
</organism>
<evidence type="ECO:0000313" key="4">
    <source>
        <dbReference type="Proteomes" id="UP000694620"/>
    </source>
</evidence>
<dbReference type="Pfam" id="PF07654">
    <property type="entry name" value="C1-set"/>
    <property type="match status" value="1"/>
</dbReference>
<evidence type="ECO:0000256" key="1">
    <source>
        <dbReference type="ARBA" id="ARBA00023319"/>
    </source>
</evidence>
<dbReference type="InterPro" id="IPR050380">
    <property type="entry name" value="Immune_Resp_Modulators"/>
</dbReference>
<accession>A0A8C4RDX8</accession>
<reference evidence="3" key="2">
    <citation type="submission" date="2025-08" db="UniProtKB">
        <authorList>
            <consortium name="Ensembl"/>
        </authorList>
    </citation>
    <scope>IDENTIFICATION</scope>
</reference>
<dbReference type="PANTHER" id="PTHR23411">
    <property type="entry name" value="TAPASIN"/>
    <property type="match status" value="1"/>
</dbReference>
<dbReference type="SMART" id="SM00407">
    <property type="entry name" value="IGc1"/>
    <property type="match status" value="1"/>
</dbReference>